<organism evidence="4 5">
    <name type="scientific">Polymorphospora rubra</name>
    <dbReference type="NCBI Taxonomy" id="338584"/>
    <lineage>
        <taxon>Bacteria</taxon>
        <taxon>Bacillati</taxon>
        <taxon>Actinomycetota</taxon>
        <taxon>Actinomycetes</taxon>
        <taxon>Micromonosporales</taxon>
        <taxon>Micromonosporaceae</taxon>
        <taxon>Polymorphospora</taxon>
    </lineage>
</organism>
<feature type="region of interest" description="Disordered" evidence="1">
    <location>
        <begin position="25"/>
        <end position="116"/>
    </location>
</feature>
<evidence type="ECO:0000259" key="3">
    <source>
        <dbReference type="SMART" id="SM00900"/>
    </source>
</evidence>
<sequence>MRRTVLGLAGLAAGTTLLVVVKGAAASGPAAPSPVLAGPTAEPPSGMPPSPSAGPTDPAPETPSASPSENAAPSARPSRSAPAPGPTRTGAAPAPTRTTAAPPPATGPYRVTGPVASNDYGAVQVQITISGDRITEIRTLEMPESSSRSSQLSARAEPLLKAEALREQGADLDTVSGATYTSQSYRESLQGALDAAARGERG</sequence>
<feature type="compositionally biased region" description="Pro residues" evidence="1">
    <location>
        <begin position="41"/>
        <end position="61"/>
    </location>
</feature>
<evidence type="ECO:0000256" key="1">
    <source>
        <dbReference type="SAM" id="MobiDB-lite"/>
    </source>
</evidence>
<feature type="signal peptide" evidence="2">
    <location>
        <begin position="1"/>
        <end position="26"/>
    </location>
</feature>
<dbReference type="EMBL" id="AP023359">
    <property type="protein sequence ID" value="BCJ63551.1"/>
    <property type="molecule type" value="Genomic_DNA"/>
</dbReference>
<keyword evidence="2" id="KW-0732">Signal</keyword>
<accession>A0A810MR58</accession>
<evidence type="ECO:0000313" key="4">
    <source>
        <dbReference type="EMBL" id="BCJ63551.1"/>
    </source>
</evidence>
<dbReference type="GO" id="GO:0010181">
    <property type="term" value="F:FMN binding"/>
    <property type="evidence" value="ECO:0007669"/>
    <property type="project" value="InterPro"/>
</dbReference>
<dbReference type="KEGG" id="pry:Prubr_05720"/>
<dbReference type="SMART" id="SM00900">
    <property type="entry name" value="FMN_bind"/>
    <property type="match status" value="1"/>
</dbReference>
<dbReference type="Gene3D" id="3.90.1010.20">
    <property type="match status" value="1"/>
</dbReference>
<dbReference type="GO" id="GO:0016020">
    <property type="term" value="C:membrane"/>
    <property type="evidence" value="ECO:0007669"/>
    <property type="project" value="InterPro"/>
</dbReference>
<dbReference type="Pfam" id="PF04205">
    <property type="entry name" value="FMN_bind"/>
    <property type="match status" value="1"/>
</dbReference>
<feature type="chain" id="PRO_5038562695" description="FMN-binding domain-containing protein" evidence="2">
    <location>
        <begin position="27"/>
        <end position="202"/>
    </location>
</feature>
<dbReference type="InterPro" id="IPR007329">
    <property type="entry name" value="FMN-bd"/>
</dbReference>
<dbReference type="Proteomes" id="UP000680866">
    <property type="component" value="Chromosome"/>
</dbReference>
<feature type="domain" description="FMN-binding" evidence="3">
    <location>
        <begin position="119"/>
        <end position="196"/>
    </location>
</feature>
<reference evidence="4" key="1">
    <citation type="submission" date="2020-08" db="EMBL/GenBank/DDBJ databases">
        <title>Whole genome shotgun sequence of Polymorphospora rubra NBRC 101157.</title>
        <authorList>
            <person name="Komaki H."/>
            <person name="Tamura T."/>
        </authorList>
    </citation>
    <scope>NUCLEOTIDE SEQUENCE</scope>
    <source>
        <strain evidence="4">NBRC 101157</strain>
    </source>
</reference>
<dbReference type="RefSeq" id="WP_212821318.1">
    <property type="nucleotide sequence ID" value="NZ_AP023359.1"/>
</dbReference>
<gene>
    <name evidence="4" type="ORF">Prubr_05720</name>
</gene>
<dbReference type="AlphaFoldDB" id="A0A810MR58"/>
<feature type="compositionally biased region" description="Low complexity" evidence="1">
    <location>
        <begin position="25"/>
        <end position="40"/>
    </location>
</feature>
<keyword evidence="5" id="KW-1185">Reference proteome</keyword>
<evidence type="ECO:0000313" key="5">
    <source>
        <dbReference type="Proteomes" id="UP000680866"/>
    </source>
</evidence>
<protein>
    <recommendedName>
        <fullName evidence="3">FMN-binding domain-containing protein</fullName>
    </recommendedName>
</protein>
<name>A0A810MR58_9ACTN</name>
<feature type="compositionally biased region" description="Low complexity" evidence="1">
    <location>
        <begin position="62"/>
        <end position="100"/>
    </location>
</feature>
<evidence type="ECO:0000256" key="2">
    <source>
        <dbReference type="SAM" id="SignalP"/>
    </source>
</evidence>
<proteinExistence type="predicted"/>